<evidence type="ECO:0000256" key="1">
    <source>
        <dbReference type="SAM" id="SignalP"/>
    </source>
</evidence>
<dbReference type="GeneID" id="54484707"/>
<dbReference type="AlphaFoldDB" id="A0A6A6WBQ7"/>
<sequence length="125" mass="14148">MRLFWLPLVLPWAAAAALRAKRSTTPALWFSECHSELAMMHWQPRSRVYLPAHPLNPGAEKLDVVVSPAEAKVLRSLLPHTIVVNNYAGANYSRGRGIYNKLRLRNVNFDVILVWVDSISLARAF</sequence>
<evidence type="ECO:0000313" key="3">
    <source>
        <dbReference type="Proteomes" id="UP000799437"/>
    </source>
</evidence>
<keyword evidence="3" id="KW-1185">Reference proteome</keyword>
<protein>
    <submittedName>
        <fullName evidence="2">Uncharacterized protein</fullName>
    </submittedName>
</protein>
<feature type="chain" id="PRO_5025427769" evidence="1">
    <location>
        <begin position="16"/>
        <end position="125"/>
    </location>
</feature>
<dbReference type="RefSeq" id="XP_033602050.1">
    <property type="nucleotide sequence ID" value="XM_033743653.1"/>
</dbReference>
<feature type="signal peptide" evidence="1">
    <location>
        <begin position="1"/>
        <end position="15"/>
    </location>
</feature>
<keyword evidence="1" id="KW-0732">Signal</keyword>
<reference evidence="2" key="1">
    <citation type="journal article" date="2020" name="Stud. Mycol.">
        <title>101 Dothideomycetes genomes: a test case for predicting lifestyles and emergence of pathogens.</title>
        <authorList>
            <person name="Haridas S."/>
            <person name="Albert R."/>
            <person name="Binder M."/>
            <person name="Bloem J."/>
            <person name="Labutti K."/>
            <person name="Salamov A."/>
            <person name="Andreopoulos B."/>
            <person name="Baker S."/>
            <person name="Barry K."/>
            <person name="Bills G."/>
            <person name="Bluhm B."/>
            <person name="Cannon C."/>
            <person name="Castanera R."/>
            <person name="Culley D."/>
            <person name="Daum C."/>
            <person name="Ezra D."/>
            <person name="Gonzalez J."/>
            <person name="Henrissat B."/>
            <person name="Kuo A."/>
            <person name="Liang C."/>
            <person name="Lipzen A."/>
            <person name="Lutzoni F."/>
            <person name="Magnuson J."/>
            <person name="Mondo S."/>
            <person name="Nolan M."/>
            <person name="Ohm R."/>
            <person name="Pangilinan J."/>
            <person name="Park H.-J."/>
            <person name="Ramirez L."/>
            <person name="Alfaro M."/>
            <person name="Sun H."/>
            <person name="Tritt A."/>
            <person name="Yoshinaga Y."/>
            <person name="Zwiers L.-H."/>
            <person name="Turgeon B."/>
            <person name="Goodwin S."/>
            <person name="Spatafora J."/>
            <person name="Crous P."/>
            <person name="Grigoriev I."/>
        </authorList>
    </citation>
    <scope>NUCLEOTIDE SEQUENCE</scope>
    <source>
        <strain evidence="2">CBS 121739</strain>
    </source>
</reference>
<accession>A0A6A6WBQ7</accession>
<name>A0A6A6WBQ7_9PEZI</name>
<organism evidence="2 3">
    <name type="scientific">Pseudovirgaria hyperparasitica</name>
    <dbReference type="NCBI Taxonomy" id="470096"/>
    <lineage>
        <taxon>Eukaryota</taxon>
        <taxon>Fungi</taxon>
        <taxon>Dikarya</taxon>
        <taxon>Ascomycota</taxon>
        <taxon>Pezizomycotina</taxon>
        <taxon>Dothideomycetes</taxon>
        <taxon>Dothideomycetes incertae sedis</taxon>
        <taxon>Acrospermales</taxon>
        <taxon>Acrospermaceae</taxon>
        <taxon>Pseudovirgaria</taxon>
    </lineage>
</organism>
<dbReference type="EMBL" id="ML996569">
    <property type="protein sequence ID" value="KAF2759599.1"/>
    <property type="molecule type" value="Genomic_DNA"/>
</dbReference>
<gene>
    <name evidence="2" type="ORF">EJ05DRAFT_474680</name>
</gene>
<dbReference type="Proteomes" id="UP000799437">
    <property type="component" value="Unassembled WGS sequence"/>
</dbReference>
<evidence type="ECO:0000313" key="2">
    <source>
        <dbReference type="EMBL" id="KAF2759599.1"/>
    </source>
</evidence>
<proteinExistence type="predicted"/>